<evidence type="ECO:0000256" key="2">
    <source>
        <dbReference type="ARBA" id="ARBA00023125"/>
    </source>
</evidence>
<evidence type="ECO:0000259" key="4">
    <source>
        <dbReference type="PROSITE" id="PS50943"/>
    </source>
</evidence>
<dbReference type="AlphaFoldDB" id="D2TXI3"/>
<name>D2TXI3_9GAMM</name>
<reference evidence="5" key="1">
    <citation type="journal article" date="2010" name="Insect Mol. Biol.">
        <title>The draft genome sequence of Arsenophonus nasoniae, son-killer bacterium of Nasonia vitripennis, reveals genes associated with virulence and symbiosis.</title>
        <authorList>
            <person name="Wilkes T."/>
            <person name="Darby A.C."/>
            <person name="Choi J."/>
            <person name="Colborne J.K."/>
            <person name="Werren J.H."/>
            <person name="Hurst G.D.D."/>
        </authorList>
    </citation>
    <scope>NUCLEOTIDE SEQUENCE</scope>
</reference>
<sequence>MNSGEIMITTTDRLIRNIQVLMKERDIENVTELARRTRIPQPTMHRLISGEIKEPKYALLKQVASYFNIPVSELVEKDIGSSKLSSNVLKAEEIFQFKAIPVLGNAQLGSEGYWEELEYPIGYGDGYINWPTKDPDAFALKCIGDSMKPRIKNGEYVVIEPNHTYLPGDEVFITTSEGEAMVKTFLYERDGVIVVISINENHPPLHFDINRIEKILYVGGIAKPSLYDCL</sequence>
<dbReference type="InterPro" id="IPR001387">
    <property type="entry name" value="Cro/C1-type_HTH"/>
</dbReference>
<dbReference type="PROSITE" id="PS50943">
    <property type="entry name" value="HTH_CROC1"/>
    <property type="match status" value="1"/>
</dbReference>
<organism evidence="5">
    <name type="scientific">Arsenophonus nasoniae</name>
    <name type="common">son-killer infecting Nasonia vitripennis</name>
    <dbReference type="NCBI Taxonomy" id="638"/>
    <lineage>
        <taxon>Bacteria</taxon>
        <taxon>Pseudomonadati</taxon>
        <taxon>Pseudomonadota</taxon>
        <taxon>Gammaproteobacteria</taxon>
        <taxon>Enterobacterales</taxon>
        <taxon>Morganellaceae</taxon>
        <taxon>Arsenophonus</taxon>
    </lineage>
</organism>
<evidence type="ECO:0000313" key="6">
    <source>
        <dbReference type="EMBL" id="QBY43822.1"/>
    </source>
</evidence>
<proteinExistence type="predicted"/>
<keyword evidence="3" id="KW-0804">Transcription</keyword>
<keyword evidence="2" id="KW-0238">DNA-binding</keyword>
<dbReference type="Proteomes" id="UP000295134">
    <property type="component" value="Chromosome"/>
</dbReference>
<dbReference type="Gene3D" id="2.10.109.10">
    <property type="entry name" value="Umud Fragment, subunit A"/>
    <property type="match status" value="1"/>
</dbReference>
<dbReference type="InterPro" id="IPR039418">
    <property type="entry name" value="LexA-like"/>
</dbReference>
<evidence type="ECO:0000256" key="1">
    <source>
        <dbReference type="ARBA" id="ARBA00023015"/>
    </source>
</evidence>
<dbReference type="KEGG" id="ans:ArsFIN_23910"/>
<evidence type="ECO:0000313" key="5">
    <source>
        <dbReference type="EMBL" id="CBA72100.1"/>
    </source>
</evidence>
<dbReference type="SUPFAM" id="SSF51306">
    <property type="entry name" value="LexA/Signal peptidase"/>
    <property type="match status" value="1"/>
</dbReference>
<evidence type="ECO:0000256" key="3">
    <source>
        <dbReference type="ARBA" id="ARBA00023163"/>
    </source>
</evidence>
<dbReference type="Gene3D" id="1.10.260.40">
    <property type="entry name" value="lambda repressor-like DNA-binding domains"/>
    <property type="match status" value="1"/>
</dbReference>
<keyword evidence="1" id="KW-0805">Transcription regulation</keyword>
<dbReference type="PANTHER" id="PTHR40661:SF3">
    <property type="entry name" value="FELS-1 PROPHAGE TRANSCRIPTIONAL REGULATOR"/>
    <property type="match status" value="1"/>
</dbReference>
<dbReference type="InterPro" id="IPR036286">
    <property type="entry name" value="LexA/Signal_pep-like_sf"/>
</dbReference>
<dbReference type="Pfam" id="PF00717">
    <property type="entry name" value="Peptidase_S24"/>
    <property type="match status" value="1"/>
</dbReference>
<feature type="domain" description="HTH cro/C1-type" evidence="4">
    <location>
        <begin position="31"/>
        <end position="74"/>
    </location>
</feature>
<evidence type="ECO:0000313" key="7">
    <source>
        <dbReference type="Proteomes" id="UP000295134"/>
    </source>
</evidence>
<accession>D2TXI3</accession>
<dbReference type="GO" id="GO:0003677">
    <property type="term" value="F:DNA binding"/>
    <property type="evidence" value="ECO:0007669"/>
    <property type="project" value="UniProtKB-KW"/>
</dbReference>
<gene>
    <name evidence="5" type="ORF">ARN_08050</name>
    <name evidence="6" type="ORF">ArsFIN_23910</name>
</gene>
<dbReference type="EMBL" id="CP038613">
    <property type="protein sequence ID" value="QBY43822.1"/>
    <property type="molecule type" value="Genomic_DNA"/>
</dbReference>
<dbReference type="Pfam" id="PF13443">
    <property type="entry name" value="HTH_26"/>
    <property type="match status" value="1"/>
</dbReference>
<dbReference type="InterPro" id="IPR010982">
    <property type="entry name" value="Lambda_DNA-bd_dom_sf"/>
</dbReference>
<dbReference type="SUPFAM" id="SSF47413">
    <property type="entry name" value="lambda repressor-like DNA-binding domains"/>
    <property type="match status" value="1"/>
</dbReference>
<dbReference type="InterPro" id="IPR015927">
    <property type="entry name" value="Peptidase_S24_S26A/B/C"/>
</dbReference>
<dbReference type="EMBL" id="FN545172">
    <property type="protein sequence ID" value="CBA72100.1"/>
    <property type="molecule type" value="Genomic_DNA"/>
</dbReference>
<protein>
    <submittedName>
        <fullName evidence="5">Phage transcriptional regulator</fullName>
    </submittedName>
    <submittedName>
        <fullName evidence="6">Putative HTH-type transcriptional regulator</fullName>
    </submittedName>
</protein>
<dbReference type="CDD" id="cd06529">
    <property type="entry name" value="S24_LexA-like"/>
    <property type="match status" value="1"/>
</dbReference>
<dbReference type="PANTHER" id="PTHR40661">
    <property type="match status" value="1"/>
</dbReference>
<dbReference type="SMART" id="SM00530">
    <property type="entry name" value="HTH_XRE"/>
    <property type="match status" value="1"/>
</dbReference>
<reference evidence="6 7" key="2">
    <citation type="submission" date="2019-03" db="EMBL/GenBank/DDBJ databases">
        <title>Long-read sequencing reveals hyperdense prophage content in a complex bacterial symbiont genome.</title>
        <authorList>
            <person name="Frost C.L."/>
            <person name="Siozios S."/>
            <person name="Nadal-Jimenez P."/>
            <person name="Brockhurst M.A."/>
            <person name="King K.C."/>
            <person name="Darby A.C."/>
            <person name="Hurst G.D.D."/>
        </authorList>
    </citation>
    <scope>NUCLEOTIDE SEQUENCE [LARGE SCALE GENOMIC DNA]</scope>
    <source>
        <strain evidence="6 7">FIN</strain>
    </source>
</reference>